<dbReference type="AlphaFoldDB" id="A0A7W9DTK9"/>
<organism evidence="1 2">
    <name type="scientific">Sphaerisporangium krabiense</name>
    <dbReference type="NCBI Taxonomy" id="763782"/>
    <lineage>
        <taxon>Bacteria</taxon>
        <taxon>Bacillati</taxon>
        <taxon>Actinomycetota</taxon>
        <taxon>Actinomycetes</taxon>
        <taxon>Streptosporangiales</taxon>
        <taxon>Streptosporangiaceae</taxon>
        <taxon>Sphaerisporangium</taxon>
    </lineage>
</organism>
<name>A0A7W9DTK9_9ACTN</name>
<protein>
    <submittedName>
        <fullName evidence="1">Uncharacterized protein</fullName>
    </submittedName>
</protein>
<proteinExistence type="predicted"/>
<dbReference type="Proteomes" id="UP000588112">
    <property type="component" value="Unassembled WGS sequence"/>
</dbReference>
<dbReference type="RefSeq" id="WP_184614675.1">
    <property type="nucleotide sequence ID" value="NZ_BOOS01000055.1"/>
</dbReference>
<sequence>MWSAGPAGLSWRFSGWSHIYTAAASYRTAGAGASGVGDDNLSAPNVSGIAGGQGKFVAGSTLARPTGSGDGADFWVDVIFDLLSD</sequence>
<accession>A0A7W9DTK9</accession>
<gene>
    <name evidence="1" type="ORF">BJ981_005229</name>
</gene>
<evidence type="ECO:0000313" key="1">
    <source>
        <dbReference type="EMBL" id="MBB5629530.1"/>
    </source>
</evidence>
<comment type="caution">
    <text evidence="1">The sequence shown here is derived from an EMBL/GenBank/DDBJ whole genome shotgun (WGS) entry which is preliminary data.</text>
</comment>
<dbReference type="EMBL" id="JACHBR010000001">
    <property type="protein sequence ID" value="MBB5629530.1"/>
    <property type="molecule type" value="Genomic_DNA"/>
</dbReference>
<keyword evidence="2" id="KW-1185">Reference proteome</keyword>
<reference evidence="1 2" key="1">
    <citation type="submission" date="2020-08" db="EMBL/GenBank/DDBJ databases">
        <title>Sequencing the genomes of 1000 actinobacteria strains.</title>
        <authorList>
            <person name="Klenk H.-P."/>
        </authorList>
    </citation>
    <scope>NUCLEOTIDE SEQUENCE [LARGE SCALE GENOMIC DNA]</scope>
    <source>
        <strain evidence="1 2">DSM 45790</strain>
    </source>
</reference>
<evidence type="ECO:0000313" key="2">
    <source>
        <dbReference type="Proteomes" id="UP000588112"/>
    </source>
</evidence>